<gene>
    <name evidence="3" type="ORF">D1224_07995</name>
</gene>
<organism evidence="3 4">
    <name type="scientific">Henriciella barbarensis</name>
    <dbReference type="NCBI Taxonomy" id="86342"/>
    <lineage>
        <taxon>Bacteria</taxon>
        <taxon>Pseudomonadati</taxon>
        <taxon>Pseudomonadota</taxon>
        <taxon>Alphaproteobacteria</taxon>
        <taxon>Hyphomonadales</taxon>
        <taxon>Hyphomonadaceae</taxon>
        <taxon>Henriciella</taxon>
    </lineage>
</organism>
<dbReference type="AlphaFoldDB" id="A0A399QZ49"/>
<dbReference type="OrthoDB" id="9806359at2"/>
<evidence type="ECO:0000256" key="1">
    <source>
        <dbReference type="ARBA" id="ARBA00008558"/>
    </source>
</evidence>
<evidence type="ECO:0000256" key="2">
    <source>
        <dbReference type="ARBA" id="ARBA00023235"/>
    </source>
</evidence>
<dbReference type="GO" id="GO:0016853">
    <property type="term" value="F:isomerase activity"/>
    <property type="evidence" value="ECO:0007669"/>
    <property type="project" value="UniProtKB-KW"/>
</dbReference>
<sequence>MPGRTAIATMMMATSRALGKKIRSVIVRVRVSRNRLRSFMVSRRWKTSWPVDSKQASNLRSDGLVRTELNLMTSTALSRRAREARDWMLDSCFPLWSREGVLGNNLFREKLDITHRPLETDRMRVRVQARQTYLFAAAKRLGWDADRADRLIGYGVDALSGPSVRGDGLIGRCISAEGDGLIDETADLYDTAFALFAYAHAAMQGHEDAAAHARQLIANVEAKLEDVTHGGYAESLPRGDRRLQNPHMHLLEANLALYESDERRDHLERASALVRLLDEKMLHQVTGTLGETFGLDWSEEREPGLRFIEPGHQFEWVWLLKTHAGAAGRELNPAMGKLYDIGLRTLDAEGRVFAKATREGEIVDGSRRTWMQTEALKAHLAMMELGADEQCESRAVQCFDVLMDEYLTPEGGWIDCYHADGQVGADDMPASTGYHVVLAFCELLRVTGV</sequence>
<dbReference type="PANTHER" id="PTHR15108">
    <property type="entry name" value="N-ACYLGLUCOSAMINE-2-EPIMERASE"/>
    <property type="match status" value="1"/>
</dbReference>
<keyword evidence="4" id="KW-1185">Reference proteome</keyword>
<dbReference type="Gene3D" id="1.50.10.10">
    <property type="match status" value="1"/>
</dbReference>
<dbReference type="Pfam" id="PF07221">
    <property type="entry name" value="GlcNAc_2-epim"/>
    <property type="match status" value="1"/>
</dbReference>
<keyword evidence="2" id="KW-0413">Isomerase</keyword>
<dbReference type="Proteomes" id="UP000265431">
    <property type="component" value="Unassembled WGS sequence"/>
</dbReference>
<comment type="caution">
    <text evidence="3">The sequence shown here is derived from an EMBL/GenBank/DDBJ whole genome shotgun (WGS) entry which is preliminary data.</text>
</comment>
<evidence type="ECO:0008006" key="5">
    <source>
        <dbReference type="Google" id="ProtNLM"/>
    </source>
</evidence>
<dbReference type="SUPFAM" id="SSF48208">
    <property type="entry name" value="Six-hairpin glycosidases"/>
    <property type="match status" value="1"/>
</dbReference>
<dbReference type="InterPro" id="IPR008928">
    <property type="entry name" value="6-hairpin_glycosidase_sf"/>
</dbReference>
<protein>
    <recommendedName>
        <fullName evidence="5">N-acylglucosamine 2-epimerase</fullName>
    </recommendedName>
</protein>
<dbReference type="GO" id="GO:0005975">
    <property type="term" value="P:carbohydrate metabolic process"/>
    <property type="evidence" value="ECO:0007669"/>
    <property type="project" value="InterPro"/>
</dbReference>
<evidence type="ECO:0000313" key="3">
    <source>
        <dbReference type="EMBL" id="RIJ24170.1"/>
    </source>
</evidence>
<dbReference type="EMBL" id="QWGB01000005">
    <property type="protein sequence ID" value="RIJ24170.1"/>
    <property type="molecule type" value="Genomic_DNA"/>
</dbReference>
<name>A0A399QZ49_9PROT</name>
<proteinExistence type="inferred from homology"/>
<reference evidence="3 4" key="1">
    <citation type="submission" date="2018-08" db="EMBL/GenBank/DDBJ databases">
        <title>Henriciella mobilis sp. nov., isolated from seawater.</title>
        <authorList>
            <person name="Cheng H."/>
            <person name="Wu Y.-H."/>
            <person name="Xu X.-W."/>
            <person name="Guo L.-L."/>
        </authorList>
    </citation>
    <scope>NUCLEOTIDE SEQUENCE [LARGE SCALE GENOMIC DNA]</scope>
    <source>
        <strain evidence="3 4">CCUG66934</strain>
    </source>
</reference>
<dbReference type="InterPro" id="IPR010819">
    <property type="entry name" value="AGE/CE"/>
</dbReference>
<dbReference type="InterPro" id="IPR012341">
    <property type="entry name" value="6hp_glycosidase-like_sf"/>
</dbReference>
<comment type="similarity">
    <text evidence="1">Belongs to the N-acylglucosamine 2-epimerase family.</text>
</comment>
<evidence type="ECO:0000313" key="4">
    <source>
        <dbReference type="Proteomes" id="UP000265431"/>
    </source>
</evidence>
<accession>A0A399QZ49</accession>